<feature type="transmembrane region" description="Helical" evidence="1">
    <location>
        <begin position="206"/>
        <end position="226"/>
    </location>
</feature>
<keyword evidence="3" id="KW-1185">Reference proteome</keyword>
<keyword evidence="1" id="KW-0812">Transmembrane</keyword>
<dbReference type="RefSeq" id="WP_114067199.1">
    <property type="nucleotide sequence ID" value="NZ_CP030850.1"/>
</dbReference>
<feature type="transmembrane region" description="Helical" evidence="1">
    <location>
        <begin position="12"/>
        <end position="31"/>
    </location>
</feature>
<evidence type="ECO:0000313" key="3">
    <source>
        <dbReference type="Proteomes" id="UP000251993"/>
    </source>
</evidence>
<sequence>MKPTQSINYRYIIIFFIVFFLCAIVGFWNSYFTRIFDQENYRMHTHGMALILWLVMLIIQPYLIRTKKVRLHRTLGKFSYLLVPILVITTLDLLKYSLSKVEQLGNTGYFFVALVVNALIAYLIFYGLAIYHKRKANIHARYMICTAFPMFTPITDRIIGNYIPSLVAYVPTIDRMPVVPVIGFLMADVLLLGLCIWDVRSNKRWNVFPLALLVLLFYHFSVLNFYQYPFWQSFCEWFRSI</sequence>
<reference evidence="2 3" key="1">
    <citation type="submission" date="2018-07" db="EMBL/GenBank/DDBJ databases">
        <title>Genome sequencing of Runella.</title>
        <authorList>
            <person name="Baek M.-G."/>
            <person name="Yi H."/>
        </authorList>
    </citation>
    <scope>NUCLEOTIDE SEQUENCE [LARGE SCALE GENOMIC DNA]</scope>
    <source>
        <strain evidence="2 3">HYN0085</strain>
    </source>
</reference>
<dbReference type="Proteomes" id="UP000251993">
    <property type="component" value="Chromosome"/>
</dbReference>
<dbReference type="AlphaFoldDB" id="A0A344TIE5"/>
<protein>
    <submittedName>
        <fullName evidence="2">Uncharacterized protein</fullName>
    </submittedName>
</protein>
<evidence type="ECO:0000313" key="2">
    <source>
        <dbReference type="EMBL" id="AXE18416.1"/>
    </source>
</evidence>
<gene>
    <name evidence="2" type="ORF">DR864_11970</name>
</gene>
<dbReference type="EMBL" id="CP030850">
    <property type="protein sequence ID" value="AXE18416.1"/>
    <property type="molecule type" value="Genomic_DNA"/>
</dbReference>
<feature type="transmembrane region" description="Helical" evidence="1">
    <location>
        <begin position="43"/>
        <end position="63"/>
    </location>
</feature>
<feature type="transmembrane region" description="Helical" evidence="1">
    <location>
        <begin position="179"/>
        <end position="199"/>
    </location>
</feature>
<keyword evidence="1" id="KW-1133">Transmembrane helix</keyword>
<organism evidence="2 3">
    <name type="scientific">Runella rosea</name>
    <dbReference type="NCBI Taxonomy" id="2259595"/>
    <lineage>
        <taxon>Bacteria</taxon>
        <taxon>Pseudomonadati</taxon>
        <taxon>Bacteroidota</taxon>
        <taxon>Cytophagia</taxon>
        <taxon>Cytophagales</taxon>
        <taxon>Spirosomataceae</taxon>
        <taxon>Runella</taxon>
    </lineage>
</organism>
<dbReference type="OrthoDB" id="822156at2"/>
<feature type="transmembrane region" description="Helical" evidence="1">
    <location>
        <begin position="108"/>
        <end position="128"/>
    </location>
</feature>
<feature type="transmembrane region" description="Helical" evidence="1">
    <location>
        <begin position="140"/>
        <end position="159"/>
    </location>
</feature>
<name>A0A344TIE5_9BACT</name>
<dbReference type="KEGG" id="run:DR864_11970"/>
<evidence type="ECO:0000256" key="1">
    <source>
        <dbReference type="SAM" id="Phobius"/>
    </source>
</evidence>
<keyword evidence="1" id="KW-0472">Membrane</keyword>
<feature type="transmembrane region" description="Helical" evidence="1">
    <location>
        <begin position="75"/>
        <end position="96"/>
    </location>
</feature>
<proteinExistence type="predicted"/>
<accession>A0A344TIE5</accession>